<dbReference type="InterPro" id="IPR008042">
    <property type="entry name" value="Retrotrans_Pao"/>
</dbReference>
<comment type="caution">
    <text evidence="1">The sequence shown here is derived from an EMBL/GenBank/DDBJ whole genome shotgun (WGS) entry which is preliminary data.</text>
</comment>
<dbReference type="OrthoDB" id="6777966at2759"/>
<gene>
    <name evidence="1" type="primary">AVEN_96237_1</name>
    <name evidence="1" type="ORF">TNCT_606491</name>
</gene>
<reference evidence="1" key="1">
    <citation type="submission" date="2020-07" db="EMBL/GenBank/DDBJ databases">
        <title>Multicomponent nature underlies the extraordinary mechanical properties of spider dragline silk.</title>
        <authorList>
            <person name="Kono N."/>
            <person name="Nakamura H."/>
            <person name="Mori M."/>
            <person name="Yoshida Y."/>
            <person name="Ohtoshi R."/>
            <person name="Malay A.D."/>
            <person name="Moran D.A.P."/>
            <person name="Tomita M."/>
            <person name="Numata K."/>
            <person name="Arakawa K."/>
        </authorList>
    </citation>
    <scope>NUCLEOTIDE SEQUENCE</scope>
</reference>
<accession>A0A8X6GBJ9</accession>
<proteinExistence type="predicted"/>
<dbReference type="EMBL" id="BMAO01012081">
    <property type="protein sequence ID" value="GFQ78898.1"/>
    <property type="molecule type" value="Genomic_DNA"/>
</dbReference>
<keyword evidence="2" id="KW-1185">Reference proteome</keyword>
<dbReference type="Proteomes" id="UP000887116">
    <property type="component" value="Unassembled WGS sequence"/>
</dbReference>
<dbReference type="AlphaFoldDB" id="A0A8X6GBJ9"/>
<organism evidence="1 2">
    <name type="scientific">Trichonephila clavata</name>
    <name type="common">Joro spider</name>
    <name type="synonym">Nephila clavata</name>
    <dbReference type="NCBI Taxonomy" id="2740835"/>
    <lineage>
        <taxon>Eukaryota</taxon>
        <taxon>Metazoa</taxon>
        <taxon>Ecdysozoa</taxon>
        <taxon>Arthropoda</taxon>
        <taxon>Chelicerata</taxon>
        <taxon>Arachnida</taxon>
        <taxon>Araneae</taxon>
        <taxon>Araneomorphae</taxon>
        <taxon>Entelegynae</taxon>
        <taxon>Araneoidea</taxon>
        <taxon>Nephilidae</taxon>
        <taxon>Trichonephila</taxon>
    </lineage>
</organism>
<sequence length="120" mass="13385">MELKQLLQRGGMTLHKWCTNLSPTNAKEFPLDRNSEEIQVKTGHDLEQYASSKAYGAVVYMQTVSITEESNCQLLCSKSRVAPTKLVTIGIVTSLVGLELDSNCVHVFFCRSLLAESYQL</sequence>
<name>A0A8X6GBJ9_TRICU</name>
<protein>
    <submittedName>
        <fullName evidence="1">Uncharacterized protein</fullName>
    </submittedName>
</protein>
<dbReference type="Pfam" id="PF05380">
    <property type="entry name" value="Peptidase_A17"/>
    <property type="match status" value="1"/>
</dbReference>
<evidence type="ECO:0000313" key="1">
    <source>
        <dbReference type="EMBL" id="GFQ78898.1"/>
    </source>
</evidence>
<evidence type="ECO:0000313" key="2">
    <source>
        <dbReference type="Proteomes" id="UP000887116"/>
    </source>
</evidence>